<dbReference type="Gene3D" id="1.10.8.60">
    <property type="match status" value="1"/>
</dbReference>
<protein>
    <submittedName>
        <fullName evidence="4">Type VI secretion system ATPase TssH</fullName>
    </submittedName>
</protein>
<gene>
    <name evidence="4" type="ORF">ENI34_09625</name>
</gene>
<dbReference type="PANTHER" id="PTHR11638">
    <property type="entry name" value="ATP-DEPENDENT CLP PROTEASE"/>
    <property type="match status" value="1"/>
</dbReference>
<dbReference type="InterPro" id="IPR019489">
    <property type="entry name" value="Clp_ATPase_C"/>
</dbReference>
<dbReference type="Proteomes" id="UP000885826">
    <property type="component" value="Unassembled WGS sequence"/>
</dbReference>
<dbReference type="GO" id="GO:0016887">
    <property type="term" value="F:ATP hydrolysis activity"/>
    <property type="evidence" value="ECO:0007669"/>
    <property type="project" value="TreeGrafter"/>
</dbReference>
<dbReference type="Gene3D" id="3.40.50.300">
    <property type="entry name" value="P-loop containing nucleotide triphosphate hydrolases"/>
    <property type="match status" value="1"/>
</dbReference>
<dbReference type="SUPFAM" id="SSF52540">
    <property type="entry name" value="P-loop containing nucleoside triphosphate hydrolases"/>
    <property type="match status" value="1"/>
</dbReference>
<dbReference type="AlphaFoldDB" id="A0A9C9K0R6"/>
<feature type="non-terminal residue" evidence="4">
    <location>
        <position position="1"/>
    </location>
</feature>
<organism evidence="4 5">
    <name type="scientific">candidate division WOR-3 bacterium</name>
    <dbReference type="NCBI Taxonomy" id="2052148"/>
    <lineage>
        <taxon>Bacteria</taxon>
        <taxon>Bacteria division WOR-3</taxon>
    </lineage>
</organism>
<dbReference type="EMBL" id="DRIG01000099">
    <property type="protein sequence ID" value="HEC79377.1"/>
    <property type="molecule type" value="Genomic_DNA"/>
</dbReference>
<keyword evidence="1" id="KW-0547">Nucleotide-binding</keyword>
<dbReference type="FunFam" id="1.10.8.60:FF:000017">
    <property type="entry name" value="ATP-dependent chaperone ClpB"/>
    <property type="match status" value="1"/>
</dbReference>
<accession>A0A9C9K0R6</accession>
<dbReference type="Pfam" id="PF10431">
    <property type="entry name" value="ClpB_D2-small"/>
    <property type="match status" value="1"/>
</dbReference>
<sequence>NIGSEIITENLKNGSFDYEQVKKDVYQILQHRVKPEFLNRVDEIIVFKPLEFEEIKAIVELELNKVVKKVKEFGYEIDFTENLKDYLGHEGFDPMYGARPLRRAIQRLIENPLSRNIIAGKFQKGQKITADISEGKVVFK</sequence>
<dbReference type="PANTHER" id="PTHR11638:SF18">
    <property type="entry name" value="HEAT SHOCK PROTEIN 104"/>
    <property type="match status" value="1"/>
</dbReference>
<dbReference type="SMART" id="SM01086">
    <property type="entry name" value="ClpB_D2-small"/>
    <property type="match status" value="1"/>
</dbReference>
<evidence type="ECO:0000259" key="3">
    <source>
        <dbReference type="SMART" id="SM01086"/>
    </source>
</evidence>
<reference evidence="4" key="1">
    <citation type="journal article" date="2020" name="mSystems">
        <title>Genome- and Community-Level Interaction Insights into Carbon Utilization and Element Cycling Functions of Hydrothermarchaeota in Hydrothermal Sediment.</title>
        <authorList>
            <person name="Zhou Z."/>
            <person name="Liu Y."/>
            <person name="Xu W."/>
            <person name="Pan J."/>
            <person name="Luo Z.H."/>
            <person name="Li M."/>
        </authorList>
    </citation>
    <scope>NUCLEOTIDE SEQUENCE</scope>
    <source>
        <strain evidence="4">HyVt-388</strain>
    </source>
</reference>
<feature type="domain" description="Clp ATPase C-terminal" evidence="3">
    <location>
        <begin position="50"/>
        <end position="139"/>
    </location>
</feature>
<evidence type="ECO:0000256" key="2">
    <source>
        <dbReference type="ARBA" id="ARBA00022840"/>
    </source>
</evidence>
<evidence type="ECO:0000313" key="5">
    <source>
        <dbReference type="Proteomes" id="UP000885826"/>
    </source>
</evidence>
<keyword evidence="2" id="KW-0067">ATP-binding</keyword>
<dbReference type="InterPro" id="IPR027417">
    <property type="entry name" value="P-loop_NTPase"/>
</dbReference>
<dbReference type="GO" id="GO:0034605">
    <property type="term" value="P:cellular response to heat"/>
    <property type="evidence" value="ECO:0007669"/>
    <property type="project" value="TreeGrafter"/>
</dbReference>
<dbReference type="InterPro" id="IPR050130">
    <property type="entry name" value="ClpA_ClpB"/>
</dbReference>
<name>A0A9C9K0R6_UNCW3</name>
<evidence type="ECO:0000313" key="4">
    <source>
        <dbReference type="EMBL" id="HEC79377.1"/>
    </source>
</evidence>
<dbReference type="GO" id="GO:0005524">
    <property type="term" value="F:ATP binding"/>
    <property type="evidence" value="ECO:0007669"/>
    <property type="project" value="UniProtKB-KW"/>
</dbReference>
<comment type="caution">
    <text evidence="4">The sequence shown here is derived from an EMBL/GenBank/DDBJ whole genome shotgun (WGS) entry which is preliminary data.</text>
</comment>
<evidence type="ECO:0000256" key="1">
    <source>
        <dbReference type="ARBA" id="ARBA00022741"/>
    </source>
</evidence>
<proteinExistence type="predicted"/>
<dbReference type="GO" id="GO:0005737">
    <property type="term" value="C:cytoplasm"/>
    <property type="evidence" value="ECO:0007669"/>
    <property type="project" value="TreeGrafter"/>
</dbReference>